<dbReference type="PANTHER" id="PTHR43085">
    <property type="entry name" value="HEXOKINASE FAMILY MEMBER"/>
    <property type="match status" value="1"/>
</dbReference>
<reference evidence="5 6" key="1">
    <citation type="submission" date="2020-10" db="EMBL/GenBank/DDBJ databases">
        <title>Complete genome sequence of Paludibaculum fermentans P105T, a facultatively anaerobic acidobacterium capable of dissimilatory Fe(III) reduction.</title>
        <authorList>
            <person name="Dedysh S.N."/>
            <person name="Beletsky A.V."/>
            <person name="Kulichevskaya I.S."/>
            <person name="Mardanov A.V."/>
            <person name="Ravin N.V."/>
        </authorList>
    </citation>
    <scope>NUCLEOTIDE SEQUENCE [LARGE SCALE GENOMIC DNA]</scope>
    <source>
        <strain evidence="5 6">P105</strain>
    </source>
</reference>
<gene>
    <name evidence="5" type="primary">iolC</name>
    <name evidence="5" type="ORF">IRI77_09295</name>
</gene>
<evidence type="ECO:0000313" key="5">
    <source>
        <dbReference type="EMBL" id="QOY90128.1"/>
    </source>
</evidence>
<dbReference type="Gene3D" id="3.40.1190.20">
    <property type="match status" value="1"/>
</dbReference>
<dbReference type="InterPro" id="IPR011611">
    <property type="entry name" value="PfkB_dom"/>
</dbReference>
<dbReference type="InterPro" id="IPR030830">
    <property type="entry name" value="Myo_inos_IolC"/>
</dbReference>
<evidence type="ECO:0000256" key="1">
    <source>
        <dbReference type="ARBA" id="ARBA00010688"/>
    </source>
</evidence>
<dbReference type="InterPro" id="IPR050306">
    <property type="entry name" value="PfkB_Carbo_kinase"/>
</dbReference>
<dbReference type="GO" id="GO:0047590">
    <property type="term" value="F:5-dehydro-2-deoxygluconokinase activity"/>
    <property type="evidence" value="ECO:0007669"/>
    <property type="project" value="UniProtKB-EC"/>
</dbReference>
<feature type="domain" description="Carbohydrate kinase PfkB" evidence="4">
    <location>
        <begin position="3"/>
        <end position="297"/>
    </location>
</feature>
<evidence type="ECO:0000259" key="4">
    <source>
        <dbReference type="Pfam" id="PF00294"/>
    </source>
</evidence>
<dbReference type="EC" id="2.7.1.92" evidence="5"/>
<dbReference type="InterPro" id="IPR029056">
    <property type="entry name" value="Ribokinase-like"/>
</dbReference>
<dbReference type="AlphaFoldDB" id="A0A7S7SMN8"/>
<dbReference type="EMBL" id="CP063849">
    <property type="protein sequence ID" value="QOY90128.1"/>
    <property type="molecule type" value="Genomic_DNA"/>
</dbReference>
<comment type="similarity">
    <text evidence="1">Belongs to the carbohydrate kinase PfkB family.</text>
</comment>
<organism evidence="5 6">
    <name type="scientific">Paludibaculum fermentans</name>
    <dbReference type="NCBI Taxonomy" id="1473598"/>
    <lineage>
        <taxon>Bacteria</taxon>
        <taxon>Pseudomonadati</taxon>
        <taxon>Acidobacteriota</taxon>
        <taxon>Terriglobia</taxon>
        <taxon>Bryobacterales</taxon>
        <taxon>Bryobacteraceae</taxon>
        <taxon>Paludibaculum</taxon>
    </lineage>
</organism>
<dbReference type="Proteomes" id="UP000593892">
    <property type="component" value="Chromosome"/>
</dbReference>
<dbReference type="RefSeq" id="WP_194451793.1">
    <property type="nucleotide sequence ID" value="NZ_CP063849.1"/>
</dbReference>
<keyword evidence="6" id="KW-1185">Reference proteome</keyword>
<dbReference type="KEGG" id="pfer:IRI77_09295"/>
<protein>
    <submittedName>
        <fullName evidence="5">5-dehydro-2-deoxygluconokinase</fullName>
        <ecNumber evidence="5">2.7.1.92</ecNumber>
    </submittedName>
</protein>
<evidence type="ECO:0000256" key="2">
    <source>
        <dbReference type="ARBA" id="ARBA00022679"/>
    </source>
</evidence>
<evidence type="ECO:0000313" key="6">
    <source>
        <dbReference type="Proteomes" id="UP000593892"/>
    </source>
</evidence>
<accession>A0A7S7SMN8</accession>
<keyword evidence="3 5" id="KW-0418">Kinase</keyword>
<dbReference type="SUPFAM" id="SSF53613">
    <property type="entry name" value="Ribokinase-like"/>
    <property type="match status" value="1"/>
</dbReference>
<dbReference type="PANTHER" id="PTHR43085:SF49">
    <property type="entry name" value="5-DEHYDRO-2-DEOXYGLUCONOKINASE"/>
    <property type="match status" value="1"/>
</dbReference>
<sequence>MDIAILGRIGYDLYSEEPHVPLPQARRFSRYLGGSSANMAVGLSRLGANVGIVSCLGNDSLSQFLIDYLNEAKVDTSHVQTRPGYLPSLCLTEVSPPDRFPQVFYRHDAVDTLLTTAPGDLEYVSAAKMFITNGTSLCASPSREATYLALERAHQAGCRVVFDVDFRAMSWPSPAEAGLAVRLALPFIDVLIGNQPELMLVAGESTLEAATEKLRSLPMLVSKLGEQGTRVWTGEKSVFLPPYKVDVCTTIGAGDGFASGFLYALLQDLPVEECLHYGNAAAAIVVSRLSCSEAMPTMAEVQALLSEQRKPAEPAR</sequence>
<dbReference type="Pfam" id="PF00294">
    <property type="entry name" value="PfkB"/>
    <property type="match status" value="1"/>
</dbReference>
<keyword evidence="2 5" id="KW-0808">Transferase</keyword>
<dbReference type="NCBIfam" id="TIGR04382">
    <property type="entry name" value="myo_inos_iolC_N"/>
    <property type="match status" value="1"/>
</dbReference>
<proteinExistence type="inferred from homology"/>
<evidence type="ECO:0000256" key="3">
    <source>
        <dbReference type="ARBA" id="ARBA00022777"/>
    </source>
</evidence>
<name>A0A7S7SMN8_PALFE</name>
<dbReference type="CDD" id="cd01166">
    <property type="entry name" value="KdgK"/>
    <property type="match status" value="1"/>
</dbReference>